<dbReference type="EMBL" id="CP038438">
    <property type="protein sequence ID" value="QBX41676.1"/>
    <property type="molecule type" value="Genomic_DNA"/>
</dbReference>
<protein>
    <submittedName>
        <fullName evidence="1">Uncharacterized protein</fullName>
    </submittedName>
</protein>
<proteinExistence type="predicted"/>
<evidence type="ECO:0000313" key="1">
    <source>
        <dbReference type="EMBL" id="QBX41676.1"/>
    </source>
</evidence>
<sequence>MLQLIGQTTDIKSAINAFNASYHADFAHVRKISSRYLAADVSIERAGELAEALYAALANWGACTRKAPILRPTQHIAAALSSKALHSRLVCLDRIGLDALDLDPAGGRNFIRETPFSSLNQFDTELLSILEALAHALFINNTNVTYPMKALLLITGFMPAFDSQVRKGLQRAGISGFSGTQYLLPKNAYRAAGQRICHLPFSLGQCWRDNKALLTEAILQSNYPELSTEPGRIFDVILFMQRSPERRLILSAG</sequence>
<dbReference type="AlphaFoldDB" id="A0AAP8Z0D1"/>
<reference evidence="1 2" key="1">
    <citation type="submission" date="2019-03" db="EMBL/GenBank/DDBJ databases">
        <title>Complete genome sequence of the plant growth promoting strain Pseudomonas fluorescens LBUM677.</title>
        <authorList>
            <person name="Novinscak A."/>
            <person name="Joly D."/>
            <person name="Filion M."/>
        </authorList>
    </citation>
    <scope>NUCLEOTIDE SEQUENCE [LARGE SCALE GENOMIC DNA]</scope>
    <source>
        <strain evidence="1 2">LBUM677</strain>
    </source>
</reference>
<gene>
    <name evidence="1" type="ORF">E4T63_14180</name>
</gene>
<name>A0AAP8Z0D1_PSEFL</name>
<organism evidence="1 2">
    <name type="scientific">Pseudomonas fluorescens</name>
    <dbReference type="NCBI Taxonomy" id="294"/>
    <lineage>
        <taxon>Bacteria</taxon>
        <taxon>Pseudomonadati</taxon>
        <taxon>Pseudomonadota</taxon>
        <taxon>Gammaproteobacteria</taxon>
        <taxon>Pseudomonadales</taxon>
        <taxon>Pseudomonadaceae</taxon>
        <taxon>Pseudomonas</taxon>
    </lineage>
</organism>
<accession>A0AAP8Z0D1</accession>
<evidence type="ECO:0000313" key="2">
    <source>
        <dbReference type="Proteomes" id="UP000295797"/>
    </source>
</evidence>
<dbReference type="Proteomes" id="UP000295797">
    <property type="component" value="Chromosome"/>
</dbReference>
<dbReference type="RefSeq" id="WP_134786410.1">
    <property type="nucleotide sequence ID" value="NZ_CP038438.1"/>
</dbReference>